<feature type="transmembrane region" description="Helical" evidence="11">
    <location>
        <begin position="83"/>
        <end position="107"/>
    </location>
</feature>
<comment type="catalytic activity">
    <reaction evidence="1">
        <text>ATP + protein L-histidine = ADP + protein N-phospho-L-histidine.</text>
        <dbReference type="EC" id="2.7.13.3"/>
    </reaction>
</comment>
<feature type="domain" description="Histidine kinase/HSP90-like ATPase" evidence="12">
    <location>
        <begin position="383"/>
        <end position="479"/>
    </location>
</feature>
<feature type="transmembrane region" description="Helical" evidence="11">
    <location>
        <begin position="20"/>
        <end position="39"/>
    </location>
</feature>
<accession>A0A1R4JKB8</accession>
<keyword evidence="4" id="KW-0808">Transferase</keyword>
<name>A0A1R4JKB8_9MICC</name>
<dbReference type="InterPro" id="IPR036890">
    <property type="entry name" value="HATPase_C_sf"/>
</dbReference>
<evidence type="ECO:0000256" key="5">
    <source>
        <dbReference type="ARBA" id="ARBA00022741"/>
    </source>
</evidence>
<evidence type="ECO:0000256" key="2">
    <source>
        <dbReference type="ARBA" id="ARBA00012438"/>
    </source>
</evidence>
<dbReference type="InterPro" id="IPR011712">
    <property type="entry name" value="Sig_transdc_His_kin_sub3_dim/P"/>
</dbReference>
<dbReference type="Pfam" id="PF23539">
    <property type="entry name" value="DUF7134"/>
    <property type="match status" value="1"/>
</dbReference>
<feature type="region of interest" description="Disordered" evidence="10">
    <location>
        <begin position="282"/>
        <end position="347"/>
    </location>
</feature>
<dbReference type="GO" id="GO:0005524">
    <property type="term" value="F:ATP binding"/>
    <property type="evidence" value="ECO:0007669"/>
    <property type="project" value="UniProtKB-KW"/>
</dbReference>
<keyword evidence="6 13" id="KW-0418">Kinase</keyword>
<dbReference type="InterPro" id="IPR055558">
    <property type="entry name" value="DUF7134"/>
</dbReference>
<reference evidence="13 14" key="1">
    <citation type="submission" date="2017-02" db="EMBL/GenBank/DDBJ databases">
        <authorList>
            <person name="Peterson S.W."/>
        </authorList>
    </citation>
    <scope>NUCLEOTIDE SEQUENCE [LARGE SCALE GENOMIC DNA]</scope>
    <source>
        <strain evidence="13 14">2B3F</strain>
    </source>
</reference>
<dbReference type="CDD" id="cd16917">
    <property type="entry name" value="HATPase_UhpB-NarQ-NarX-like"/>
    <property type="match status" value="1"/>
</dbReference>
<keyword evidence="8" id="KW-0902">Two-component regulatory system</keyword>
<sequence length="480" mass="50126">MNPLRRIDAFHREHPFASDAIVACTMLVFQVVMPYLMFAPGGGMFGVPDPPSPLVMIDALVDAALVGTWAFRRRAPVAAIRCAVALCLVMLLIGPDFSLSLIVVPMYVHHAAATFSRRGSLTVLAIALAGAVARGVKTGWFSRMTVIGGVQPGSEAPLVALAMGIPCAAVVLAAWAYGDVVRTRLIAVRATEDRAHRLEVQAQQERELAAADERNRIAREMHDIVSHSLQVMISQADGARYAAATKPELAVQTLETISGTGRSALAEMRSLLGVLRAPSLPDDAAGTSAADGTSSSPSPRGAARHVFATAGAFPGPSSRGPEAGPDADGQGEGPSSGRRRTGALLRPQPTLADLDELAETLRLSGLEVAVRTTGEWRRELPAGGELAAYRIAQEALTNTLRHGGPDARAAVTLAWTAEGLELTVDDDGHGAAASPGTAGTGNGLRGMAERARLFGGTLEAGPPSTGVGWRVTARLPYEAQ</sequence>
<dbReference type="Gene3D" id="3.30.565.10">
    <property type="entry name" value="Histidine kinase-like ATPase, C-terminal domain"/>
    <property type="match status" value="1"/>
</dbReference>
<dbReference type="PANTHER" id="PTHR24421">
    <property type="entry name" value="NITRATE/NITRITE SENSOR PROTEIN NARX-RELATED"/>
    <property type="match status" value="1"/>
</dbReference>
<evidence type="ECO:0000256" key="6">
    <source>
        <dbReference type="ARBA" id="ARBA00022777"/>
    </source>
</evidence>
<dbReference type="EMBL" id="FUKP01000063">
    <property type="protein sequence ID" value="SJN32449.1"/>
    <property type="molecule type" value="Genomic_DNA"/>
</dbReference>
<evidence type="ECO:0000256" key="7">
    <source>
        <dbReference type="ARBA" id="ARBA00022840"/>
    </source>
</evidence>
<evidence type="ECO:0000313" key="13">
    <source>
        <dbReference type="EMBL" id="SJN32449.1"/>
    </source>
</evidence>
<evidence type="ECO:0000256" key="8">
    <source>
        <dbReference type="ARBA" id="ARBA00023012"/>
    </source>
</evidence>
<dbReference type="GO" id="GO:0000155">
    <property type="term" value="F:phosphorelay sensor kinase activity"/>
    <property type="evidence" value="ECO:0007669"/>
    <property type="project" value="InterPro"/>
</dbReference>
<dbReference type="Gene3D" id="1.20.5.1930">
    <property type="match status" value="1"/>
</dbReference>
<keyword evidence="11" id="KW-0472">Membrane</keyword>
<dbReference type="Pfam" id="PF07730">
    <property type="entry name" value="HisKA_3"/>
    <property type="match status" value="1"/>
</dbReference>
<evidence type="ECO:0000256" key="11">
    <source>
        <dbReference type="SAM" id="Phobius"/>
    </source>
</evidence>
<keyword evidence="3" id="KW-0597">Phosphoprotein</keyword>
<feature type="compositionally biased region" description="Low complexity" evidence="10">
    <location>
        <begin position="282"/>
        <end position="299"/>
    </location>
</feature>
<proteinExistence type="predicted"/>
<evidence type="ECO:0000259" key="12">
    <source>
        <dbReference type="SMART" id="SM00387"/>
    </source>
</evidence>
<organism evidence="13 14">
    <name type="scientific">Micrococcus lylae</name>
    <dbReference type="NCBI Taxonomy" id="1273"/>
    <lineage>
        <taxon>Bacteria</taxon>
        <taxon>Bacillati</taxon>
        <taxon>Actinomycetota</taxon>
        <taxon>Actinomycetes</taxon>
        <taxon>Micrococcales</taxon>
        <taxon>Micrococcaceae</taxon>
        <taxon>Micrococcus</taxon>
    </lineage>
</organism>
<evidence type="ECO:0000256" key="9">
    <source>
        <dbReference type="SAM" id="Coils"/>
    </source>
</evidence>
<dbReference type="InterPro" id="IPR003594">
    <property type="entry name" value="HATPase_dom"/>
</dbReference>
<feature type="transmembrane region" description="Helical" evidence="11">
    <location>
        <begin position="156"/>
        <end position="177"/>
    </location>
</feature>
<dbReference type="RefSeq" id="WP_087134372.1">
    <property type="nucleotide sequence ID" value="NZ_FUKP01000063.1"/>
</dbReference>
<keyword evidence="11" id="KW-1133">Transmembrane helix</keyword>
<dbReference type="EC" id="2.7.13.3" evidence="2"/>
<dbReference type="GO" id="GO:0016020">
    <property type="term" value="C:membrane"/>
    <property type="evidence" value="ECO:0007669"/>
    <property type="project" value="InterPro"/>
</dbReference>
<dbReference type="AlphaFoldDB" id="A0A1R4JKB8"/>
<dbReference type="Proteomes" id="UP000196230">
    <property type="component" value="Unassembled WGS sequence"/>
</dbReference>
<dbReference type="PANTHER" id="PTHR24421:SF10">
    <property type="entry name" value="NITRATE_NITRITE SENSOR PROTEIN NARQ"/>
    <property type="match status" value="1"/>
</dbReference>
<dbReference type="GO" id="GO:0046983">
    <property type="term" value="F:protein dimerization activity"/>
    <property type="evidence" value="ECO:0007669"/>
    <property type="project" value="InterPro"/>
</dbReference>
<keyword evidence="9" id="KW-0175">Coiled coil</keyword>
<evidence type="ECO:0000256" key="10">
    <source>
        <dbReference type="SAM" id="MobiDB-lite"/>
    </source>
</evidence>
<evidence type="ECO:0000313" key="14">
    <source>
        <dbReference type="Proteomes" id="UP000196230"/>
    </source>
</evidence>
<feature type="coiled-coil region" evidence="9">
    <location>
        <begin position="188"/>
        <end position="221"/>
    </location>
</feature>
<feature type="transmembrane region" description="Helical" evidence="11">
    <location>
        <begin position="51"/>
        <end position="71"/>
    </location>
</feature>
<evidence type="ECO:0000256" key="3">
    <source>
        <dbReference type="ARBA" id="ARBA00022553"/>
    </source>
</evidence>
<feature type="transmembrane region" description="Helical" evidence="11">
    <location>
        <begin position="119"/>
        <end position="136"/>
    </location>
</feature>
<dbReference type="InterPro" id="IPR050482">
    <property type="entry name" value="Sensor_HK_TwoCompSys"/>
</dbReference>
<keyword evidence="5" id="KW-0547">Nucleotide-binding</keyword>
<dbReference type="Pfam" id="PF02518">
    <property type="entry name" value="HATPase_c"/>
    <property type="match status" value="1"/>
</dbReference>
<keyword evidence="11" id="KW-0812">Transmembrane</keyword>
<evidence type="ECO:0000256" key="4">
    <source>
        <dbReference type="ARBA" id="ARBA00022679"/>
    </source>
</evidence>
<dbReference type="SMART" id="SM00387">
    <property type="entry name" value="HATPase_c"/>
    <property type="match status" value="1"/>
</dbReference>
<protein>
    <recommendedName>
        <fullName evidence="2">histidine kinase</fullName>
        <ecNumber evidence="2">2.7.13.3</ecNumber>
    </recommendedName>
</protein>
<keyword evidence="7" id="KW-0067">ATP-binding</keyword>
<dbReference type="SUPFAM" id="SSF55874">
    <property type="entry name" value="ATPase domain of HSP90 chaperone/DNA topoisomerase II/histidine kinase"/>
    <property type="match status" value="1"/>
</dbReference>
<gene>
    <name evidence="13" type="ORF">FM125_09055</name>
</gene>
<evidence type="ECO:0000256" key="1">
    <source>
        <dbReference type="ARBA" id="ARBA00000085"/>
    </source>
</evidence>